<proteinExistence type="predicted"/>
<evidence type="ECO:0000256" key="1">
    <source>
        <dbReference type="SAM" id="Phobius"/>
    </source>
</evidence>
<evidence type="ECO:0000259" key="2">
    <source>
        <dbReference type="Pfam" id="PF13524"/>
    </source>
</evidence>
<dbReference type="RefSeq" id="WP_057953045.1">
    <property type="nucleotide sequence ID" value="NZ_CP013118.1"/>
</dbReference>
<dbReference type="OrthoDB" id="9790710at2"/>
<dbReference type="SUPFAM" id="SSF53756">
    <property type="entry name" value="UDP-Glycosyltransferase/glycogen phosphorylase"/>
    <property type="match status" value="1"/>
</dbReference>
<gene>
    <name evidence="3" type="ORF">L21SP5_01964</name>
</gene>
<dbReference type="Proteomes" id="UP000064893">
    <property type="component" value="Chromosome"/>
</dbReference>
<feature type="transmembrane region" description="Helical" evidence="1">
    <location>
        <begin position="6"/>
        <end position="26"/>
    </location>
</feature>
<keyword evidence="1" id="KW-0472">Membrane</keyword>
<evidence type="ECO:0000313" key="3">
    <source>
        <dbReference type="EMBL" id="ALO15603.1"/>
    </source>
</evidence>
<accession>A0A0S2HZR7</accession>
<dbReference type="STRING" id="1307839.L21SP5_01964"/>
<dbReference type="Gene3D" id="3.40.50.2000">
    <property type="entry name" value="Glycogen Phosphorylase B"/>
    <property type="match status" value="1"/>
</dbReference>
<dbReference type="KEGG" id="blq:L21SP5_01964"/>
<evidence type="ECO:0000313" key="4">
    <source>
        <dbReference type="Proteomes" id="UP000064893"/>
    </source>
</evidence>
<sequence length="382" mass="45542">MARIYHYTFILFVNFIILKYKLFIIIQRPKKVKKSIAALPYYPQNWPGGADRIAAWKPYFEKEDINFNVFWAWEADELRKYFEYTKAKNQIKRYKLFFRLLNRRWGQLNQILQHDTIWIQRAFLPLYPFKKTYFEKLLHKLHPNVIYDFYDADYESNYNLVMQTVRNASKVTVASEFLKEKFKQYNKSTHFVRFAIRKEQFVTQPDRGKGTDTVKIGWMGSPDNAKQLLHIAGQLQKIENEYPQVKFSFVCRDLPELGLKRAEVQKWGEEGFDYYHWLASLDVGLVPFIKQTDRQKAKISMKCLEFMGNGISLISSPNIHADQLEDGKSFLLANENDWFEKIKLLIERPELRKKLGQKGKNIFYDYHTYEAVYPVLKEILLG</sequence>
<dbReference type="InterPro" id="IPR055259">
    <property type="entry name" value="YkvP/CgeB_Glyco_trans-like"/>
</dbReference>
<dbReference type="AlphaFoldDB" id="A0A0S2HZR7"/>
<organism evidence="3 4">
    <name type="scientific">Salinivirga cyanobacteriivorans</name>
    <dbReference type="NCBI Taxonomy" id="1307839"/>
    <lineage>
        <taxon>Bacteria</taxon>
        <taxon>Pseudomonadati</taxon>
        <taxon>Bacteroidota</taxon>
        <taxon>Bacteroidia</taxon>
        <taxon>Bacteroidales</taxon>
        <taxon>Salinivirgaceae</taxon>
        <taxon>Salinivirga</taxon>
    </lineage>
</organism>
<keyword evidence="1" id="KW-0812">Transmembrane</keyword>
<dbReference type="Pfam" id="PF13524">
    <property type="entry name" value="Glyco_trans_1_2"/>
    <property type="match status" value="1"/>
</dbReference>
<feature type="domain" description="Spore protein YkvP/CgeB glycosyl transferase-like" evidence="2">
    <location>
        <begin position="243"/>
        <end position="371"/>
    </location>
</feature>
<keyword evidence="4" id="KW-1185">Reference proteome</keyword>
<dbReference type="EMBL" id="CP013118">
    <property type="protein sequence ID" value="ALO15603.1"/>
    <property type="molecule type" value="Genomic_DNA"/>
</dbReference>
<reference evidence="3 4" key="1">
    <citation type="submission" date="2015-11" db="EMBL/GenBank/DDBJ databases">
        <title>Description and complete genome sequence of a novel strain predominating in hypersaline microbial mats and representing a new family of the Bacteriodetes phylum.</title>
        <authorList>
            <person name="Spring S."/>
            <person name="Bunk B."/>
            <person name="Sproer C."/>
            <person name="Klenk H.-P."/>
        </authorList>
    </citation>
    <scope>NUCLEOTIDE SEQUENCE [LARGE SCALE GENOMIC DNA]</scope>
    <source>
        <strain evidence="3 4">L21-Spi-D4</strain>
    </source>
</reference>
<name>A0A0S2HZR7_9BACT</name>
<keyword evidence="1" id="KW-1133">Transmembrane helix</keyword>
<protein>
    <recommendedName>
        <fullName evidence="2">Spore protein YkvP/CgeB glycosyl transferase-like domain-containing protein</fullName>
    </recommendedName>
</protein>